<protein>
    <submittedName>
        <fullName evidence="3">Uncharacterized protein</fullName>
    </submittedName>
</protein>
<feature type="region of interest" description="Disordered" evidence="2">
    <location>
        <begin position="255"/>
        <end position="276"/>
    </location>
</feature>
<dbReference type="Proteomes" id="UP000326924">
    <property type="component" value="Unassembled WGS sequence"/>
</dbReference>
<feature type="compositionally biased region" description="Basic residues" evidence="2">
    <location>
        <begin position="257"/>
        <end position="270"/>
    </location>
</feature>
<evidence type="ECO:0000313" key="4">
    <source>
        <dbReference type="Proteomes" id="UP000326924"/>
    </source>
</evidence>
<organism evidence="3 4">
    <name type="scientific">Sphaerosporella brunnea</name>
    <dbReference type="NCBI Taxonomy" id="1250544"/>
    <lineage>
        <taxon>Eukaryota</taxon>
        <taxon>Fungi</taxon>
        <taxon>Dikarya</taxon>
        <taxon>Ascomycota</taxon>
        <taxon>Pezizomycotina</taxon>
        <taxon>Pezizomycetes</taxon>
        <taxon>Pezizales</taxon>
        <taxon>Pyronemataceae</taxon>
        <taxon>Sphaerosporella</taxon>
    </lineage>
</organism>
<sequence>MMTPVAGPAPDPLHYTSGSMIDAANRLQLYFGPLPAGSSKISLSDKGKGKALVVDCGTSTTANWKFNFLEVPKDQRTTEFHKFRYNTVCMGFSLKTDPTMIKELKKGKEELDEKTQEVSRLNAELLDLHRQMCQPMVNTNTLFTRTTGLDPRIFGVKDINLPTYDGDTSFAAINDCLTAMEPGLREASTQSLWIEVPLDTRVWLNAGMMRLRNPAMATYPVALQWANNKWIPGVTERVKNRPEGLKVLAYRGDKNKSGNKIRRQDKRRCAHGQNSD</sequence>
<evidence type="ECO:0000256" key="2">
    <source>
        <dbReference type="SAM" id="MobiDB-lite"/>
    </source>
</evidence>
<accession>A0A5J5EK29</accession>
<gene>
    <name evidence="3" type="ORF">FN846DRAFT_911603</name>
</gene>
<evidence type="ECO:0000256" key="1">
    <source>
        <dbReference type="SAM" id="Coils"/>
    </source>
</evidence>
<evidence type="ECO:0000313" key="3">
    <source>
        <dbReference type="EMBL" id="KAA8895571.1"/>
    </source>
</evidence>
<reference evidence="3 4" key="1">
    <citation type="submission" date="2019-09" db="EMBL/GenBank/DDBJ databases">
        <title>Draft genome of the ectomycorrhizal ascomycete Sphaerosporella brunnea.</title>
        <authorList>
            <consortium name="DOE Joint Genome Institute"/>
            <person name="Benucci G.M."/>
            <person name="Marozzi G."/>
            <person name="Antonielli L."/>
            <person name="Sanchez S."/>
            <person name="Marco P."/>
            <person name="Wang X."/>
            <person name="Falini L.B."/>
            <person name="Barry K."/>
            <person name="Haridas S."/>
            <person name="Lipzen A."/>
            <person name="Labutti K."/>
            <person name="Grigoriev I.V."/>
            <person name="Murat C."/>
            <person name="Martin F."/>
            <person name="Albertini E."/>
            <person name="Donnini D."/>
            <person name="Bonito G."/>
        </authorList>
    </citation>
    <scope>NUCLEOTIDE SEQUENCE [LARGE SCALE GENOMIC DNA]</scope>
    <source>
        <strain evidence="3 4">Sb_GMNB300</strain>
    </source>
</reference>
<dbReference type="EMBL" id="VXIS01000256">
    <property type="protein sequence ID" value="KAA8895571.1"/>
    <property type="molecule type" value="Genomic_DNA"/>
</dbReference>
<comment type="caution">
    <text evidence="3">The sequence shown here is derived from an EMBL/GenBank/DDBJ whole genome shotgun (WGS) entry which is preliminary data.</text>
</comment>
<dbReference type="InParanoid" id="A0A5J5EK29"/>
<proteinExistence type="predicted"/>
<name>A0A5J5EK29_9PEZI</name>
<keyword evidence="4" id="KW-1185">Reference proteome</keyword>
<dbReference type="AlphaFoldDB" id="A0A5J5EK29"/>
<feature type="coiled-coil region" evidence="1">
    <location>
        <begin position="101"/>
        <end position="131"/>
    </location>
</feature>
<keyword evidence="1" id="KW-0175">Coiled coil</keyword>